<evidence type="ECO:0000256" key="6">
    <source>
        <dbReference type="ARBA" id="ARBA00022679"/>
    </source>
</evidence>
<keyword evidence="4" id="KW-1003">Cell membrane</keyword>
<dbReference type="Pfam" id="PF00139">
    <property type="entry name" value="Lectin_legB"/>
    <property type="match status" value="1"/>
</dbReference>
<dbReference type="InterPro" id="IPR001220">
    <property type="entry name" value="Legume_lectin_dom"/>
</dbReference>
<comment type="similarity">
    <text evidence="2">In the N-terminal section; belongs to the leguminous lectin family.</text>
</comment>
<feature type="region of interest" description="Disordered" evidence="18">
    <location>
        <begin position="677"/>
        <end position="701"/>
    </location>
</feature>
<evidence type="ECO:0000256" key="18">
    <source>
        <dbReference type="SAM" id="MobiDB-lite"/>
    </source>
</evidence>
<feature type="transmembrane region" description="Helical" evidence="19">
    <location>
        <begin position="24"/>
        <end position="45"/>
    </location>
</feature>
<keyword evidence="12 17" id="KW-0067">ATP-binding</keyword>
<dbReference type="GO" id="GO:0005886">
    <property type="term" value="C:plasma membrane"/>
    <property type="evidence" value="ECO:0007669"/>
    <property type="project" value="UniProtKB-SubCell"/>
</dbReference>
<dbReference type="SMART" id="SM00220">
    <property type="entry name" value="S_TKc"/>
    <property type="match status" value="1"/>
</dbReference>
<dbReference type="PROSITE" id="PS50011">
    <property type="entry name" value="PROTEIN_KINASE_DOM"/>
    <property type="match status" value="1"/>
</dbReference>
<dbReference type="Gene3D" id="1.10.510.10">
    <property type="entry name" value="Transferase(Phosphotransferase) domain 1"/>
    <property type="match status" value="1"/>
</dbReference>
<keyword evidence="6" id="KW-0808">Transferase</keyword>
<keyword evidence="11 21" id="KW-0418">Kinase</keyword>
<evidence type="ECO:0000256" key="4">
    <source>
        <dbReference type="ARBA" id="ARBA00022475"/>
    </source>
</evidence>
<evidence type="ECO:0000256" key="8">
    <source>
        <dbReference type="ARBA" id="ARBA00022729"/>
    </source>
</evidence>
<evidence type="ECO:0000256" key="19">
    <source>
        <dbReference type="SAM" id="Phobius"/>
    </source>
</evidence>
<dbReference type="GO" id="GO:0030246">
    <property type="term" value="F:carbohydrate binding"/>
    <property type="evidence" value="ECO:0007669"/>
    <property type="project" value="UniProtKB-KW"/>
</dbReference>
<keyword evidence="15 21" id="KW-0675">Receptor</keyword>
<evidence type="ECO:0000256" key="17">
    <source>
        <dbReference type="PROSITE-ProRule" id="PRU10141"/>
    </source>
</evidence>
<evidence type="ECO:0000256" key="9">
    <source>
        <dbReference type="ARBA" id="ARBA00022734"/>
    </source>
</evidence>
<dbReference type="InterPro" id="IPR013320">
    <property type="entry name" value="ConA-like_dom_sf"/>
</dbReference>
<evidence type="ECO:0000313" key="22">
    <source>
        <dbReference type="Proteomes" id="UP001180020"/>
    </source>
</evidence>
<proteinExistence type="inferred from homology"/>
<evidence type="ECO:0000256" key="11">
    <source>
        <dbReference type="ARBA" id="ARBA00022777"/>
    </source>
</evidence>
<protein>
    <submittedName>
        <fullName evidence="21">L-type lectin-domain containing receptor kinase IX.1</fullName>
    </submittedName>
</protein>
<keyword evidence="22" id="KW-1185">Reference proteome</keyword>
<dbReference type="AlphaFoldDB" id="A0AAV9CVD2"/>
<evidence type="ECO:0000256" key="16">
    <source>
        <dbReference type="ARBA" id="ARBA00023180"/>
    </source>
</evidence>
<evidence type="ECO:0000256" key="3">
    <source>
        <dbReference type="ARBA" id="ARBA00010217"/>
    </source>
</evidence>
<evidence type="ECO:0000256" key="15">
    <source>
        <dbReference type="ARBA" id="ARBA00023170"/>
    </source>
</evidence>
<dbReference type="CDD" id="cd06899">
    <property type="entry name" value="lectin_legume_LecRK_Arcelin_ConA"/>
    <property type="match status" value="1"/>
</dbReference>
<evidence type="ECO:0000259" key="20">
    <source>
        <dbReference type="PROSITE" id="PS50011"/>
    </source>
</evidence>
<comment type="subcellular location">
    <subcellularLocation>
        <location evidence="1">Cell membrane</location>
        <topology evidence="1">Single-pass type I membrane protein</topology>
    </subcellularLocation>
</comment>
<sequence length="713" mass="78295">MKPIVSNHKPTIQTIAMAHLQPRLIFFFVLLPFANSTFFNFPSFIDPPKDINLTNDSSVIGTAISLTKNVADDPLSHSTGWATYADPVWLYDKATGKFADFTTHFSFVIHEADHSKNYGDGLAFFLAPWGSNIPDNSVGGHLGLFNDSPLAYDSSPSPSPAPSIKSTVYQTVAIEFDTYQNNWDPVDGYDHAGINIGSIRSNVTVNWMSMRSISNGSTVNAWVSYNATTTNLSLYLTYASNPVFNGADSTLSLNVNLSQVLSEKVVIGFSASTGDSYETHSIRSWEFNSSEIRGFNSSGIRGFNSRKKSHVGVIVGSAIGVGAFVGVIWLFVWKNKTQRAGDDIDLSMDDEFAKGTGPKRFTYRELRSATNGFDEAGKLGEGGFGAVYKGVLRDSSGIEVAIKRVSKGSTQGRKEYAAEVKIISRLRHRNLVQLIGWCHDDRGELLLVYELMPNGSLNSHLFGSKNPPIRWGTRYKIARGVASSLLYLHEEWEQCVIHRDIKSSNIMLDSGFNAKLGDFGLARLLDHGRTSQTTVLAGTMGYLAPECVITGKASKESDVYSFGVVALEIACGRRPVEPMLPEEKVRLVEYVWGLYGRREMFEAVDERLEKDFDEAEMERLMVVGLWCAHPDYNLRPTIRQVINVLNFEAALPVLPSKMPVPTYYAPPIDFNGMSYATSSSGGTSSGTSNSSMQTVSSGSSPSIALLKSRAIDM</sequence>
<name>A0AAV9CVD2_ACOCL</name>
<dbReference type="FunFam" id="3.30.200.20:FF:000168">
    <property type="entry name" value="L-type lectin-domain containing receptor kinase IX.1"/>
    <property type="match status" value="1"/>
</dbReference>
<dbReference type="PROSITE" id="PS00107">
    <property type="entry name" value="PROTEIN_KINASE_ATP"/>
    <property type="match status" value="1"/>
</dbReference>
<dbReference type="SUPFAM" id="SSF49899">
    <property type="entry name" value="Concanavalin A-like lectins/glucanases"/>
    <property type="match status" value="1"/>
</dbReference>
<feature type="domain" description="Protein kinase" evidence="20">
    <location>
        <begin position="373"/>
        <end position="632"/>
    </location>
</feature>
<gene>
    <name evidence="21" type="primary">LECRK91</name>
    <name evidence="21" type="ORF">QJS10_CPB17g02462</name>
</gene>
<comment type="caution">
    <text evidence="21">The sequence shown here is derived from an EMBL/GenBank/DDBJ whole genome shotgun (WGS) entry which is preliminary data.</text>
</comment>
<reference evidence="21" key="1">
    <citation type="journal article" date="2023" name="Nat. Commun.">
        <title>Diploid and tetraploid genomes of Acorus and the evolution of monocots.</title>
        <authorList>
            <person name="Ma L."/>
            <person name="Liu K.W."/>
            <person name="Li Z."/>
            <person name="Hsiao Y.Y."/>
            <person name="Qi Y."/>
            <person name="Fu T."/>
            <person name="Tang G.D."/>
            <person name="Zhang D."/>
            <person name="Sun W.H."/>
            <person name="Liu D.K."/>
            <person name="Li Y."/>
            <person name="Chen G.Z."/>
            <person name="Liu X.D."/>
            <person name="Liao X.Y."/>
            <person name="Jiang Y.T."/>
            <person name="Yu X."/>
            <person name="Hao Y."/>
            <person name="Huang J."/>
            <person name="Zhao X.W."/>
            <person name="Ke S."/>
            <person name="Chen Y.Y."/>
            <person name="Wu W.L."/>
            <person name="Hsu J.L."/>
            <person name="Lin Y.F."/>
            <person name="Huang M.D."/>
            <person name="Li C.Y."/>
            <person name="Huang L."/>
            <person name="Wang Z.W."/>
            <person name="Zhao X."/>
            <person name="Zhong W.Y."/>
            <person name="Peng D.H."/>
            <person name="Ahmad S."/>
            <person name="Lan S."/>
            <person name="Zhang J.S."/>
            <person name="Tsai W.C."/>
            <person name="Van de Peer Y."/>
            <person name="Liu Z.J."/>
        </authorList>
    </citation>
    <scope>NUCLEOTIDE SEQUENCE</scope>
    <source>
        <strain evidence="21">CP</strain>
    </source>
</reference>
<keyword evidence="13 19" id="KW-1133">Transmembrane helix</keyword>
<dbReference type="InterPro" id="IPR008271">
    <property type="entry name" value="Ser/Thr_kinase_AS"/>
</dbReference>
<keyword evidence="7 19" id="KW-0812">Transmembrane</keyword>
<evidence type="ECO:0000256" key="5">
    <source>
        <dbReference type="ARBA" id="ARBA00022527"/>
    </source>
</evidence>
<dbReference type="InterPro" id="IPR001245">
    <property type="entry name" value="Ser-Thr/Tyr_kinase_cat_dom"/>
</dbReference>
<dbReference type="CDD" id="cd14066">
    <property type="entry name" value="STKc_IRAK"/>
    <property type="match status" value="1"/>
</dbReference>
<dbReference type="GO" id="GO:0004674">
    <property type="term" value="F:protein serine/threonine kinase activity"/>
    <property type="evidence" value="ECO:0007669"/>
    <property type="project" value="UniProtKB-KW"/>
</dbReference>
<dbReference type="GO" id="GO:0002229">
    <property type="term" value="P:defense response to oomycetes"/>
    <property type="evidence" value="ECO:0007669"/>
    <property type="project" value="UniProtKB-ARBA"/>
</dbReference>
<dbReference type="InterPro" id="IPR017441">
    <property type="entry name" value="Protein_kinase_ATP_BS"/>
</dbReference>
<comment type="similarity">
    <text evidence="3">In the C-terminal section; belongs to the protein kinase superfamily. Ser/Thr protein kinase family.</text>
</comment>
<dbReference type="FunFam" id="1.10.510.10:FF:000240">
    <property type="entry name" value="Lectin-domain containing receptor kinase A4.3"/>
    <property type="match status" value="1"/>
</dbReference>
<evidence type="ECO:0000256" key="13">
    <source>
        <dbReference type="ARBA" id="ARBA00022989"/>
    </source>
</evidence>
<dbReference type="EMBL" id="JAUJYO010000017">
    <property type="protein sequence ID" value="KAK1293158.1"/>
    <property type="molecule type" value="Genomic_DNA"/>
</dbReference>
<feature type="transmembrane region" description="Helical" evidence="19">
    <location>
        <begin position="311"/>
        <end position="333"/>
    </location>
</feature>
<accession>A0AAV9CVD2</accession>
<dbReference type="InterPro" id="IPR050528">
    <property type="entry name" value="L-type_Lectin-RKs"/>
</dbReference>
<evidence type="ECO:0000256" key="1">
    <source>
        <dbReference type="ARBA" id="ARBA00004251"/>
    </source>
</evidence>
<organism evidence="21 22">
    <name type="scientific">Acorus calamus</name>
    <name type="common">Sweet flag</name>
    <dbReference type="NCBI Taxonomy" id="4465"/>
    <lineage>
        <taxon>Eukaryota</taxon>
        <taxon>Viridiplantae</taxon>
        <taxon>Streptophyta</taxon>
        <taxon>Embryophyta</taxon>
        <taxon>Tracheophyta</taxon>
        <taxon>Spermatophyta</taxon>
        <taxon>Magnoliopsida</taxon>
        <taxon>Liliopsida</taxon>
        <taxon>Acoraceae</taxon>
        <taxon>Acorus</taxon>
    </lineage>
</organism>
<keyword evidence="8" id="KW-0732">Signal</keyword>
<dbReference type="InterPro" id="IPR000719">
    <property type="entry name" value="Prot_kinase_dom"/>
</dbReference>
<keyword evidence="10 17" id="KW-0547">Nucleotide-binding</keyword>
<keyword evidence="9" id="KW-0430">Lectin</keyword>
<evidence type="ECO:0000256" key="10">
    <source>
        <dbReference type="ARBA" id="ARBA00022741"/>
    </source>
</evidence>
<dbReference type="Gene3D" id="2.60.120.200">
    <property type="match status" value="1"/>
</dbReference>
<evidence type="ECO:0000256" key="2">
    <source>
        <dbReference type="ARBA" id="ARBA00008536"/>
    </source>
</evidence>
<dbReference type="Pfam" id="PF07714">
    <property type="entry name" value="PK_Tyr_Ser-Thr"/>
    <property type="match status" value="1"/>
</dbReference>
<dbReference type="GO" id="GO:0005524">
    <property type="term" value="F:ATP binding"/>
    <property type="evidence" value="ECO:0007669"/>
    <property type="project" value="UniProtKB-UniRule"/>
</dbReference>
<feature type="binding site" evidence="17">
    <location>
        <position position="403"/>
    </location>
    <ligand>
        <name>ATP</name>
        <dbReference type="ChEBI" id="CHEBI:30616"/>
    </ligand>
</feature>
<keyword evidence="16" id="KW-0325">Glycoprotein</keyword>
<evidence type="ECO:0000256" key="14">
    <source>
        <dbReference type="ARBA" id="ARBA00023136"/>
    </source>
</evidence>
<evidence type="ECO:0000256" key="12">
    <source>
        <dbReference type="ARBA" id="ARBA00022840"/>
    </source>
</evidence>
<keyword evidence="14 19" id="KW-0472">Membrane</keyword>
<dbReference type="Gene3D" id="3.30.200.20">
    <property type="entry name" value="Phosphorylase Kinase, domain 1"/>
    <property type="match status" value="1"/>
</dbReference>
<dbReference type="PROSITE" id="PS00108">
    <property type="entry name" value="PROTEIN_KINASE_ST"/>
    <property type="match status" value="1"/>
</dbReference>
<reference evidence="21" key="2">
    <citation type="submission" date="2023-06" db="EMBL/GenBank/DDBJ databases">
        <authorList>
            <person name="Ma L."/>
            <person name="Liu K.-W."/>
            <person name="Li Z."/>
            <person name="Hsiao Y.-Y."/>
            <person name="Qi Y."/>
            <person name="Fu T."/>
            <person name="Tang G."/>
            <person name="Zhang D."/>
            <person name="Sun W.-H."/>
            <person name="Liu D.-K."/>
            <person name="Li Y."/>
            <person name="Chen G.-Z."/>
            <person name="Liu X.-D."/>
            <person name="Liao X.-Y."/>
            <person name="Jiang Y.-T."/>
            <person name="Yu X."/>
            <person name="Hao Y."/>
            <person name="Huang J."/>
            <person name="Zhao X.-W."/>
            <person name="Ke S."/>
            <person name="Chen Y.-Y."/>
            <person name="Wu W.-L."/>
            <person name="Hsu J.-L."/>
            <person name="Lin Y.-F."/>
            <person name="Huang M.-D."/>
            <person name="Li C.-Y."/>
            <person name="Huang L."/>
            <person name="Wang Z.-W."/>
            <person name="Zhao X."/>
            <person name="Zhong W.-Y."/>
            <person name="Peng D.-H."/>
            <person name="Ahmad S."/>
            <person name="Lan S."/>
            <person name="Zhang J.-S."/>
            <person name="Tsai W.-C."/>
            <person name="Van De Peer Y."/>
            <person name="Liu Z.-J."/>
        </authorList>
    </citation>
    <scope>NUCLEOTIDE SEQUENCE</scope>
    <source>
        <strain evidence="21">CP</strain>
        <tissue evidence="21">Leaves</tissue>
    </source>
</reference>
<evidence type="ECO:0000256" key="7">
    <source>
        <dbReference type="ARBA" id="ARBA00022692"/>
    </source>
</evidence>
<dbReference type="PANTHER" id="PTHR27007">
    <property type="match status" value="1"/>
</dbReference>
<dbReference type="Proteomes" id="UP001180020">
    <property type="component" value="Unassembled WGS sequence"/>
</dbReference>
<dbReference type="SUPFAM" id="SSF56112">
    <property type="entry name" value="Protein kinase-like (PK-like)"/>
    <property type="match status" value="1"/>
</dbReference>
<evidence type="ECO:0000313" key="21">
    <source>
        <dbReference type="EMBL" id="KAK1293158.1"/>
    </source>
</evidence>
<keyword evidence="5" id="KW-0723">Serine/threonine-protein kinase</keyword>
<dbReference type="InterPro" id="IPR011009">
    <property type="entry name" value="Kinase-like_dom_sf"/>
</dbReference>